<dbReference type="InterPro" id="IPR003797">
    <property type="entry name" value="DegV"/>
</dbReference>
<dbReference type="Gene3D" id="2.20.28.50">
    <property type="entry name" value="degv family protein"/>
    <property type="match status" value="1"/>
</dbReference>
<keyword evidence="2" id="KW-0446">Lipid-binding</keyword>
<dbReference type="Pfam" id="PF02645">
    <property type="entry name" value="DegV"/>
    <property type="match status" value="1"/>
</dbReference>
<organism evidence="3 4">
    <name type="scientific">Lactobacillus colini</name>
    <dbReference type="NCBI Taxonomy" id="1819254"/>
    <lineage>
        <taxon>Bacteria</taxon>
        <taxon>Bacillati</taxon>
        <taxon>Bacillota</taxon>
        <taxon>Bacilli</taxon>
        <taxon>Lactobacillales</taxon>
        <taxon>Lactobacillaceae</taxon>
        <taxon>Lactobacillus</taxon>
    </lineage>
</organism>
<evidence type="ECO:0000256" key="2">
    <source>
        <dbReference type="ARBA" id="ARBA00023121"/>
    </source>
</evidence>
<keyword evidence="4" id="KW-1185">Reference proteome</keyword>
<dbReference type="PROSITE" id="PS51482">
    <property type="entry name" value="DEGV"/>
    <property type="match status" value="1"/>
</dbReference>
<sequence>MTIKIITDSGANTFENTILNIQHTNVPLTIRAGSKSWTDNEELDLNSFVEELANTKEKTSSACPSINDWLSAYEGADEIYVLTITSGLSGTYNSAVQAANLFKEDHPDVKIHIFDTKTAGPQIRLLSKKTAELINLDKSFDEVVETINQEINKTNLLFVLEHLDNLANNGRISPAIAKVTHLLKLNIYGSANSEGKFEMLGKTRGGKKMYPKLLKVMQAAGYHGGEVMIDTVDADGKAQLLKTEILSVYPEAEVTISTCGGLCSYYAENNGIMIGYEI</sequence>
<dbReference type="PANTHER" id="PTHR33434">
    <property type="entry name" value="DEGV DOMAIN-CONTAINING PROTEIN DR_1986-RELATED"/>
    <property type="match status" value="1"/>
</dbReference>
<protein>
    <submittedName>
        <fullName evidence="3">DegV family protein with EDD domain</fullName>
    </submittedName>
</protein>
<dbReference type="InterPro" id="IPR050270">
    <property type="entry name" value="DegV_domain_contain"/>
</dbReference>
<name>A0ABS4MCY5_9LACO</name>
<comment type="caution">
    <text evidence="3">The sequence shown here is derived from an EMBL/GenBank/DDBJ whole genome shotgun (WGS) entry which is preliminary data.</text>
</comment>
<comment type="function">
    <text evidence="1">May bind long-chain fatty acids, such as palmitate, and may play a role in lipid transport or fatty acid metabolism.</text>
</comment>
<dbReference type="InterPro" id="IPR043168">
    <property type="entry name" value="DegV_C"/>
</dbReference>
<dbReference type="Gene3D" id="3.40.50.10440">
    <property type="entry name" value="Dihydroxyacetone kinase, domain 1"/>
    <property type="match status" value="1"/>
</dbReference>
<accession>A0ABS4MCY5</accession>
<reference evidence="3 4" key="1">
    <citation type="submission" date="2021-03" db="EMBL/GenBank/DDBJ databases">
        <title>Genomic Encyclopedia of Type Strains, Phase IV (KMG-IV): sequencing the most valuable type-strain genomes for metagenomic binning, comparative biology and taxonomic classification.</title>
        <authorList>
            <person name="Goeker M."/>
        </authorList>
    </citation>
    <scope>NUCLEOTIDE SEQUENCE [LARGE SCALE GENOMIC DNA]</scope>
    <source>
        <strain evidence="3 4">DSM 101872</strain>
    </source>
</reference>
<dbReference type="NCBIfam" id="TIGR00762">
    <property type="entry name" value="DegV"/>
    <property type="match status" value="1"/>
</dbReference>
<evidence type="ECO:0000313" key="3">
    <source>
        <dbReference type="EMBL" id="MBP2057549.1"/>
    </source>
</evidence>
<proteinExistence type="predicted"/>
<evidence type="ECO:0000256" key="1">
    <source>
        <dbReference type="ARBA" id="ARBA00003238"/>
    </source>
</evidence>
<gene>
    <name evidence="3" type="ORF">J2Z60_000720</name>
</gene>
<dbReference type="EMBL" id="JAGGLU010000003">
    <property type="protein sequence ID" value="MBP2057549.1"/>
    <property type="molecule type" value="Genomic_DNA"/>
</dbReference>
<dbReference type="PANTHER" id="PTHR33434:SF2">
    <property type="entry name" value="FATTY ACID-BINDING PROTEIN TM_1468"/>
    <property type="match status" value="1"/>
</dbReference>
<dbReference type="Gene3D" id="3.30.1180.10">
    <property type="match status" value="1"/>
</dbReference>
<dbReference type="Proteomes" id="UP001519292">
    <property type="component" value="Unassembled WGS sequence"/>
</dbReference>
<evidence type="ECO:0000313" key="4">
    <source>
        <dbReference type="Proteomes" id="UP001519292"/>
    </source>
</evidence>
<dbReference type="SUPFAM" id="SSF82549">
    <property type="entry name" value="DAK1/DegV-like"/>
    <property type="match status" value="1"/>
</dbReference>
<dbReference type="RefSeq" id="WP_209686295.1">
    <property type="nucleotide sequence ID" value="NZ_JAGGLU010000003.1"/>
</dbReference>